<dbReference type="Proteomes" id="UP000789525">
    <property type="component" value="Unassembled WGS sequence"/>
</dbReference>
<reference evidence="1" key="1">
    <citation type="submission" date="2021-06" db="EMBL/GenBank/DDBJ databases">
        <authorList>
            <person name="Kallberg Y."/>
            <person name="Tangrot J."/>
            <person name="Rosling A."/>
        </authorList>
    </citation>
    <scope>NUCLEOTIDE SEQUENCE</scope>
    <source>
        <strain evidence="1">CL356</strain>
    </source>
</reference>
<evidence type="ECO:0000313" key="1">
    <source>
        <dbReference type="EMBL" id="CAG8496632.1"/>
    </source>
</evidence>
<keyword evidence="2" id="KW-1185">Reference proteome</keyword>
<comment type="caution">
    <text evidence="1">The sequence shown here is derived from an EMBL/GenBank/DDBJ whole genome shotgun (WGS) entry which is preliminary data.</text>
</comment>
<sequence length="414" mass="46866">MSKELDGDEPVASIPNGRIEVQDATNLLSLASESASIITDSITPFIPLMYLSEIEGGIADQVSGINAKLDDITQWNIAWQNRLLSNNEEILAAATIPISEIHDPPDHVRRGTNICKKIRKGEEIAIKKRVFGQEEKKWMAPEKLRDHANNPYTVKCEIYSFGMLLWEIAEEKLPFHEYYDIVQIRNLVVEQRNGRELHIRDSPNARPLLKDMFMTLNGIYQSLQPKKSPSQTPKISPAFSDLPNDDDDLSLSLDMTDFDICTMSVREAISEHKKKNGDKLKAWKAFSRHAEFGDTLARYWKGYYLYYDLCPIEDPSNQRSKQERVRQAVELFKEAAGTGLAESVKRDIKESIKYFTWAAENGNSTALYNIGNIYYNGIGATKDEEKGIRYLRLAALLGQPKALAMCKAKGITLV</sequence>
<dbReference type="EMBL" id="CAJVPT010003512">
    <property type="protein sequence ID" value="CAG8496632.1"/>
    <property type="molecule type" value="Genomic_DNA"/>
</dbReference>
<gene>
    <name evidence="1" type="ORF">ACOLOM_LOCUS2610</name>
</gene>
<organism evidence="1 2">
    <name type="scientific">Acaulospora colombiana</name>
    <dbReference type="NCBI Taxonomy" id="27376"/>
    <lineage>
        <taxon>Eukaryota</taxon>
        <taxon>Fungi</taxon>
        <taxon>Fungi incertae sedis</taxon>
        <taxon>Mucoromycota</taxon>
        <taxon>Glomeromycotina</taxon>
        <taxon>Glomeromycetes</taxon>
        <taxon>Diversisporales</taxon>
        <taxon>Acaulosporaceae</taxon>
        <taxon>Acaulospora</taxon>
    </lineage>
</organism>
<accession>A0ACA9KVU1</accession>
<evidence type="ECO:0000313" key="2">
    <source>
        <dbReference type="Proteomes" id="UP000789525"/>
    </source>
</evidence>
<proteinExistence type="predicted"/>
<name>A0ACA9KVU1_9GLOM</name>
<protein>
    <submittedName>
        <fullName evidence="1">12997_t:CDS:1</fullName>
    </submittedName>
</protein>